<organism evidence="1 2">
    <name type="scientific">Penicillium thymicola</name>
    <dbReference type="NCBI Taxonomy" id="293382"/>
    <lineage>
        <taxon>Eukaryota</taxon>
        <taxon>Fungi</taxon>
        <taxon>Dikarya</taxon>
        <taxon>Ascomycota</taxon>
        <taxon>Pezizomycotina</taxon>
        <taxon>Eurotiomycetes</taxon>
        <taxon>Eurotiomycetidae</taxon>
        <taxon>Eurotiales</taxon>
        <taxon>Aspergillaceae</taxon>
        <taxon>Penicillium</taxon>
    </lineage>
</organism>
<accession>A0AAI9TPI1</accession>
<evidence type="ECO:0000313" key="1">
    <source>
        <dbReference type="EMBL" id="KAJ9490640.1"/>
    </source>
</evidence>
<protein>
    <submittedName>
        <fullName evidence="1">Uncharacterized protein</fullName>
    </submittedName>
</protein>
<dbReference type="EMBL" id="LACB01000051">
    <property type="protein sequence ID" value="KAJ9490640.1"/>
    <property type="molecule type" value="Genomic_DNA"/>
</dbReference>
<gene>
    <name evidence="1" type="ORF">VN97_g2589</name>
</gene>
<reference evidence="1" key="1">
    <citation type="submission" date="2015-06" db="EMBL/GenBank/DDBJ databases">
        <authorList>
            <person name="Nguyen H."/>
        </authorList>
    </citation>
    <scope>NUCLEOTIDE SEQUENCE</scope>
    <source>
        <strain evidence="1">DAOM 180753</strain>
    </source>
</reference>
<keyword evidence="2" id="KW-1185">Reference proteome</keyword>
<evidence type="ECO:0000313" key="2">
    <source>
        <dbReference type="Proteomes" id="UP001227192"/>
    </source>
</evidence>
<name>A0AAI9TPI1_PENTH</name>
<sequence length="99" mass="11756">MSYFIDEHSTSTFVDHPPNPNHPISETFPELHLKRSFFFFLSPFSSDAFVRYKPSSFFPSSCSTHLPSMNHYRKFLFINVYHLSFTISIHVFNHTHREI</sequence>
<reference evidence="1" key="2">
    <citation type="journal article" date="2016" name="Fungal Biol.">
        <title>Ochratoxin A production by Penicillium thymicola.</title>
        <authorList>
            <person name="Nguyen H.D.T."/>
            <person name="McMullin D.R."/>
            <person name="Ponomareva E."/>
            <person name="Riley R."/>
            <person name="Pomraning K.R."/>
            <person name="Baker S.E."/>
            <person name="Seifert K.A."/>
        </authorList>
    </citation>
    <scope>NUCLEOTIDE SEQUENCE</scope>
    <source>
        <strain evidence="1">DAOM 180753</strain>
    </source>
</reference>
<dbReference type="Proteomes" id="UP001227192">
    <property type="component" value="Unassembled WGS sequence"/>
</dbReference>
<comment type="caution">
    <text evidence="1">The sequence shown here is derived from an EMBL/GenBank/DDBJ whole genome shotgun (WGS) entry which is preliminary data.</text>
</comment>
<proteinExistence type="predicted"/>
<dbReference type="AlphaFoldDB" id="A0AAI9TPI1"/>